<proteinExistence type="predicted"/>
<evidence type="ECO:0000313" key="2">
    <source>
        <dbReference type="EMBL" id="TWJ10441.1"/>
    </source>
</evidence>
<accession>A0A562UXT2</accession>
<keyword evidence="1" id="KW-1133">Transmembrane helix</keyword>
<keyword evidence="1" id="KW-0812">Transmembrane</keyword>
<dbReference type="AlphaFoldDB" id="A0A562UXT2"/>
<evidence type="ECO:0000256" key="1">
    <source>
        <dbReference type="SAM" id="Phobius"/>
    </source>
</evidence>
<protein>
    <submittedName>
        <fullName evidence="2">Uncharacterized protein</fullName>
    </submittedName>
</protein>
<evidence type="ECO:0000313" key="3">
    <source>
        <dbReference type="Proteomes" id="UP000321617"/>
    </source>
</evidence>
<dbReference type="EMBL" id="VLLL01000007">
    <property type="protein sequence ID" value="TWJ10441.1"/>
    <property type="molecule type" value="Genomic_DNA"/>
</dbReference>
<keyword evidence="3" id="KW-1185">Reference proteome</keyword>
<name>A0A562UXT2_9ACTN</name>
<dbReference type="RefSeq" id="WP_147140974.1">
    <property type="nucleotide sequence ID" value="NZ_BAABIJ010000003.1"/>
</dbReference>
<feature type="transmembrane region" description="Helical" evidence="1">
    <location>
        <begin position="20"/>
        <end position="44"/>
    </location>
</feature>
<keyword evidence="1" id="KW-0472">Membrane</keyword>
<reference evidence="2 3" key="1">
    <citation type="journal article" date="2013" name="Stand. Genomic Sci.">
        <title>Genomic Encyclopedia of Type Strains, Phase I: The one thousand microbial genomes (KMG-I) project.</title>
        <authorList>
            <person name="Kyrpides N.C."/>
            <person name="Woyke T."/>
            <person name="Eisen J.A."/>
            <person name="Garrity G."/>
            <person name="Lilburn T.G."/>
            <person name="Beck B.J."/>
            <person name="Whitman W.B."/>
            <person name="Hugenholtz P."/>
            <person name="Klenk H.P."/>
        </authorList>
    </citation>
    <scope>NUCLEOTIDE SEQUENCE [LARGE SCALE GENOMIC DNA]</scope>
    <source>
        <strain evidence="2 3">DSM 45044</strain>
    </source>
</reference>
<gene>
    <name evidence="2" type="ORF">LX16_3858</name>
</gene>
<sequence>MPELPYFLAVVPTVLIVGGLALLLLVMAWLALVAVFGFAITGGLRAWLRRRTRSGAGAVDSE</sequence>
<organism evidence="2 3">
    <name type="scientific">Stackebrandtia albiflava</name>
    <dbReference type="NCBI Taxonomy" id="406432"/>
    <lineage>
        <taxon>Bacteria</taxon>
        <taxon>Bacillati</taxon>
        <taxon>Actinomycetota</taxon>
        <taxon>Actinomycetes</taxon>
        <taxon>Glycomycetales</taxon>
        <taxon>Glycomycetaceae</taxon>
        <taxon>Stackebrandtia</taxon>
    </lineage>
</organism>
<dbReference type="Proteomes" id="UP000321617">
    <property type="component" value="Unassembled WGS sequence"/>
</dbReference>
<comment type="caution">
    <text evidence="2">The sequence shown here is derived from an EMBL/GenBank/DDBJ whole genome shotgun (WGS) entry which is preliminary data.</text>
</comment>